<dbReference type="EMBL" id="CP000698">
    <property type="protein sequence ID" value="ABQ28365.1"/>
    <property type="molecule type" value="Genomic_DNA"/>
</dbReference>
<gene>
    <name evidence="6" type="ordered locus">Gura_4222</name>
</gene>
<keyword evidence="4" id="KW-0812">Transmembrane</keyword>
<dbReference type="Pfam" id="PF00015">
    <property type="entry name" value="MCPsignal"/>
    <property type="match status" value="1"/>
</dbReference>
<dbReference type="RefSeq" id="WP_011940996.1">
    <property type="nucleotide sequence ID" value="NC_009483.1"/>
</dbReference>
<keyword evidence="4" id="KW-0472">Membrane</keyword>
<dbReference type="STRING" id="351605.Gura_4222"/>
<evidence type="ECO:0000313" key="6">
    <source>
        <dbReference type="EMBL" id="ABQ28365.1"/>
    </source>
</evidence>
<keyword evidence="3" id="KW-0175">Coiled coil</keyword>
<dbReference type="Gene3D" id="1.10.287.950">
    <property type="entry name" value="Methyl-accepting chemotaxis protein"/>
    <property type="match status" value="1"/>
</dbReference>
<organism evidence="6 7">
    <name type="scientific">Geotalea uraniireducens (strain Rf4)</name>
    <name type="common">Geobacter uraniireducens</name>
    <dbReference type="NCBI Taxonomy" id="351605"/>
    <lineage>
        <taxon>Bacteria</taxon>
        <taxon>Pseudomonadati</taxon>
        <taxon>Thermodesulfobacteriota</taxon>
        <taxon>Desulfuromonadia</taxon>
        <taxon>Geobacterales</taxon>
        <taxon>Geobacteraceae</taxon>
        <taxon>Geotalea</taxon>
    </lineage>
</organism>
<evidence type="ECO:0000259" key="5">
    <source>
        <dbReference type="PROSITE" id="PS50111"/>
    </source>
</evidence>
<proteinExistence type="predicted"/>
<dbReference type="GO" id="GO:0016020">
    <property type="term" value="C:membrane"/>
    <property type="evidence" value="ECO:0007669"/>
    <property type="project" value="InterPro"/>
</dbReference>
<evidence type="ECO:0000256" key="3">
    <source>
        <dbReference type="SAM" id="Coils"/>
    </source>
</evidence>
<dbReference type="SMART" id="SM00283">
    <property type="entry name" value="MA"/>
    <property type="match status" value="1"/>
</dbReference>
<dbReference type="Proteomes" id="UP000006695">
    <property type="component" value="Chromosome"/>
</dbReference>
<name>A5G997_GEOUR</name>
<dbReference type="OrthoDB" id="5523945at2"/>
<dbReference type="PROSITE" id="PS50111">
    <property type="entry name" value="CHEMOTAXIS_TRANSDUC_2"/>
    <property type="match status" value="1"/>
</dbReference>
<sequence length="567" mass="63101">MFFRKYLSSLRSTYFFMLCFGLLMGGLFPFYSYIFFGSKAFTFLYVIGCLTAGVLVGTFCHYIIKQVMKIYLERQWLVLSRIAGEEETRALAKGEDELKLLLECYDLLMGKVLAMVGNVTALIRDIGAFHRQIGEQSKEIVQGSEKQSDKEKETLQAVQEMNGFFNDLLKEIEDISHRTDERASITAEMSATTDTIAENIKDYSSSVLETSASIEEMALSIKETTSNIEALAVSTEQTSGSINQINTVTTDMRDNAQKTSECSENVRKKAQEGMRSMTATLKSMQEIEKSNAESFAAINRLAVHSARVGEFLNVIKDVVEQTNLLSLNASIIAAQAGERGKAFTVVAEEVRSLAHRTALSAKEIEDLVKNIQKETADVQRTVAQGKDRIKEGVKISALASNALEKIEESAAEASQMVQKIAAATVEQASSSRLITDEAEKNFHRVKQVTKAIQEQERGISHIVKALEHMRSLSQLITNSTQEQARGNRLYLKSIMEDNDKVKELKDTAIQQIMMGDVLVNYVREAGSLIEANAGEARQMMDQIDKITTMTEDLCKELAPFTSRPAIQ</sequence>
<evidence type="ECO:0000313" key="7">
    <source>
        <dbReference type="Proteomes" id="UP000006695"/>
    </source>
</evidence>
<dbReference type="PANTHER" id="PTHR32089">
    <property type="entry name" value="METHYL-ACCEPTING CHEMOTAXIS PROTEIN MCPB"/>
    <property type="match status" value="1"/>
</dbReference>
<evidence type="ECO:0000256" key="2">
    <source>
        <dbReference type="PROSITE-ProRule" id="PRU00284"/>
    </source>
</evidence>
<feature type="transmembrane region" description="Helical" evidence="4">
    <location>
        <begin position="42"/>
        <end position="64"/>
    </location>
</feature>
<dbReference type="PANTHER" id="PTHR32089:SF112">
    <property type="entry name" value="LYSOZYME-LIKE PROTEIN-RELATED"/>
    <property type="match status" value="1"/>
</dbReference>
<dbReference type="InterPro" id="IPR004089">
    <property type="entry name" value="MCPsignal_dom"/>
</dbReference>
<keyword evidence="4" id="KW-1133">Transmembrane helix</keyword>
<dbReference type="GO" id="GO:0007165">
    <property type="term" value="P:signal transduction"/>
    <property type="evidence" value="ECO:0007669"/>
    <property type="project" value="UniProtKB-KW"/>
</dbReference>
<dbReference type="AlphaFoldDB" id="A5G997"/>
<feature type="domain" description="Methyl-accepting transducer" evidence="5">
    <location>
        <begin position="206"/>
        <end position="442"/>
    </location>
</feature>
<feature type="coiled-coil region" evidence="3">
    <location>
        <begin position="361"/>
        <end position="423"/>
    </location>
</feature>
<dbReference type="HOGENOM" id="CLU_000445_99_0_7"/>
<keyword evidence="7" id="KW-1185">Reference proteome</keyword>
<reference evidence="6 7" key="1">
    <citation type="submission" date="2007-05" db="EMBL/GenBank/DDBJ databases">
        <title>Complete sequence of Geobacter uraniireducens Rf4.</title>
        <authorList>
            <consortium name="US DOE Joint Genome Institute"/>
            <person name="Copeland A."/>
            <person name="Lucas S."/>
            <person name="Lapidus A."/>
            <person name="Barry K."/>
            <person name="Detter J.C."/>
            <person name="Glavina del Rio T."/>
            <person name="Hammon N."/>
            <person name="Israni S."/>
            <person name="Dalin E."/>
            <person name="Tice H."/>
            <person name="Pitluck S."/>
            <person name="Chertkov O."/>
            <person name="Brettin T."/>
            <person name="Bruce D."/>
            <person name="Han C."/>
            <person name="Schmutz J."/>
            <person name="Larimer F."/>
            <person name="Land M."/>
            <person name="Hauser L."/>
            <person name="Kyrpides N."/>
            <person name="Mikhailova N."/>
            <person name="Shelobolina E."/>
            <person name="Aklujkar M."/>
            <person name="Lovley D."/>
            <person name="Richardson P."/>
        </authorList>
    </citation>
    <scope>NUCLEOTIDE SEQUENCE [LARGE SCALE GENOMIC DNA]</scope>
    <source>
        <strain evidence="6 7">Rf4</strain>
    </source>
</reference>
<keyword evidence="1 2" id="KW-0807">Transducer</keyword>
<protein>
    <submittedName>
        <fullName evidence="6">Methyl-accepting chemotaxis sensory transducer</fullName>
    </submittedName>
</protein>
<dbReference type="SUPFAM" id="SSF58104">
    <property type="entry name" value="Methyl-accepting chemotaxis protein (MCP) signaling domain"/>
    <property type="match status" value="2"/>
</dbReference>
<evidence type="ECO:0000256" key="1">
    <source>
        <dbReference type="ARBA" id="ARBA00023224"/>
    </source>
</evidence>
<feature type="transmembrane region" description="Helical" evidence="4">
    <location>
        <begin position="12"/>
        <end position="36"/>
    </location>
</feature>
<evidence type="ECO:0000256" key="4">
    <source>
        <dbReference type="SAM" id="Phobius"/>
    </source>
</evidence>
<accession>A5G997</accession>
<dbReference type="KEGG" id="gur:Gura_4222"/>